<organism evidence="3 4">
    <name type="scientific">Chryseolinea serpens</name>
    <dbReference type="NCBI Taxonomy" id="947013"/>
    <lineage>
        <taxon>Bacteria</taxon>
        <taxon>Pseudomonadati</taxon>
        <taxon>Bacteroidota</taxon>
        <taxon>Cytophagia</taxon>
        <taxon>Cytophagales</taxon>
        <taxon>Fulvivirgaceae</taxon>
        <taxon>Chryseolinea</taxon>
    </lineage>
</organism>
<keyword evidence="2" id="KW-0812">Transmembrane</keyword>
<feature type="transmembrane region" description="Helical" evidence="2">
    <location>
        <begin position="7"/>
        <end position="26"/>
    </location>
</feature>
<dbReference type="OrthoDB" id="982073at2"/>
<dbReference type="STRING" id="947013.SAMN04488109_3622"/>
<dbReference type="EMBL" id="FQWQ01000002">
    <property type="protein sequence ID" value="SHH30687.1"/>
    <property type="molecule type" value="Genomic_DNA"/>
</dbReference>
<evidence type="ECO:0000313" key="4">
    <source>
        <dbReference type="Proteomes" id="UP000184212"/>
    </source>
</evidence>
<accession>A0A1M5RWH2</accession>
<protein>
    <recommendedName>
        <fullName evidence="5">2TM domain-containing protein</fullName>
    </recommendedName>
</protein>
<sequence length="104" mass="12073">MNKKRIIFYLVFGAFHIGAFIFTLLIQDFSFLTKIFSYIGLFKYITFFGIVLIAADVIWSWILSRENQKEKDALTHELNMLKAKLFDLQETAKDSNAAKTTPKN</sequence>
<keyword evidence="1" id="KW-0175">Coiled coil</keyword>
<name>A0A1M5RWH2_9BACT</name>
<reference evidence="3 4" key="1">
    <citation type="submission" date="2016-11" db="EMBL/GenBank/DDBJ databases">
        <authorList>
            <person name="Jaros S."/>
            <person name="Januszkiewicz K."/>
            <person name="Wedrychowicz H."/>
        </authorList>
    </citation>
    <scope>NUCLEOTIDE SEQUENCE [LARGE SCALE GENOMIC DNA]</scope>
    <source>
        <strain evidence="3 4">DSM 24574</strain>
    </source>
</reference>
<feature type="transmembrane region" description="Helical" evidence="2">
    <location>
        <begin position="38"/>
        <end position="62"/>
    </location>
</feature>
<evidence type="ECO:0008006" key="5">
    <source>
        <dbReference type="Google" id="ProtNLM"/>
    </source>
</evidence>
<evidence type="ECO:0000256" key="1">
    <source>
        <dbReference type="SAM" id="Coils"/>
    </source>
</evidence>
<keyword evidence="4" id="KW-1185">Reference proteome</keyword>
<dbReference type="AlphaFoldDB" id="A0A1M5RWH2"/>
<dbReference type="Proteomes" id="UP000184212">
    <property type="component" value="Unassembled WGS sequence"/>
</dbReference>
<evidence type="ECO:0000313" key="3">
    <source>
        <dbReference type="EMBL" id="SHH30687.1"/>
    </source>
</evidence>
<gene>
    <name evidence="3" type="ORF">SAMN04488109_3622</name>
</gene>
<keyword evidence="2" id="KW-0472">Membrane</keyword>
<feature type="coiled-coil region" evidence="1">
    <location>
        <begin position="64"/>
        <end position="91"/>
    </location>
</feature>
<keyword evidence="2" id="KW-1133">Transmembrane helix</keyword>
<proteinExistence type="predicted"/>
<evidence type="ECO:0000256" key="2">
    <source>
        <dbReference type="SAM" id="Phobius"/>
    </source>
</evidence>
<dbReference type="RefSeq" id="WP_073136625.1">
    <property type="nucleotide sequence ID" value="NZ_FQWQ01000002.1"/>
</dbReference>